<dbReference type="AlphaFoldDB" id="M5J780"/>
<feature type="domain" description="Glycosyltransferase 2-like" evidence="2">
    <location>
        <begin position="7"/>
        <end position="137"/>
    </location>
</feature>
<dbReference type="PATRIC" id="fig|1227363.6.peg.372"/>
<evidence type="ECO:0000259" key="1">
    <source>
        <dbReference type="Pfam" id="PF00534"/>
    </source>
</evidence>
<dbReference type="STRING" id="1227363.D271_01909"/>
<keyword evidence="4" id="KW-1185">Reference proteome</keyword>
<dbReference type="GO" id="GO:0016757">
    <property type="term" value="F:glycosyltransferase activity"/>
    <property type="evidence" value="ECO:0007669"/>
    <property type="project" value="InterPro"/>
</dbReference>
<name>M5J780_9LACO</name>
<reference evidence="3 4" key="1">
    <citation type="journal article" date="2013" name="Genome Announc.">
        <title>Genome Sequence of Lactobacillus saerimneri 30a (Formerly Lactobacillus sp. Strain 30a), a Reference Lactic Acid Bacterium Strain Producing Biogenic Amines.</title>
        <authorList>
            <person name="Romano A."/>
            <person name="Trip H."/>
            <person name="Campbell-Sills H."/>
            <person name="Bouchez O."/>
            <person name="Sherman D."/>
            <person name="Lolkema J.S."/>
            <person name="Lucas P.M."/>
        </authorList>
    </citation>
    <scope>NUCLEOTIDE SEQUENCE [LARGE SCALE GENOMIC DNA]</scope>
    <source>
        <strain evidence="3 4">30a</strain>
    </source>
</reference>
<dbReference type="RefSeq" id="WP_009552010.1">
    <property type="nucleotide sequence ID" value="NZ_ANAG01000006.1"/>
</dbReference>
<organism evidence="3 4">
    <name type="scientific">Ligilactobacillus saerimneri 30a</name>
    <dbReference type="NCBI Taxonomy" id="1227363"/>
    <lineage>
        <taxon>Bacteria</taxon>
        <taxon>Bacillati</taxon>
        <taxon>Bacillota</taxon>
        <taxon>Bacilli</taxon>
        <taxon>Lactobacillales</taxon>
        <taxon>Lactobacillaceae</taxon>
        <taxon>Ligilactobacillus</taxon>
    </lineage>
</organism>
<dbReference type="SUPFAM" id="SSF53756">
    <property type="entry name" value="UDP-Glycosyltransferase/glycogen phosphorylase"/>
    <property type="match status" value="1"/>
</dbReference>
<evidence type="ECO:0000259" key="2">
    <source>
        <dbReference type="Pfam" id="PF00535"/>
    </source>
</evidence>
<dbReference type="Gene3D" id="3.40.50.2000">
    <property type="entry name" value="Glycogen Phosphorylase B"/>
    <property type="match status" value="1"/>
</dbReference>
<gene>
    <name evidence="3" type="ORF">D271_01909</name>
</gene>
<dbReference type="Pfam" id="PF00534">
    <property type="entry name" value="Glycos_transf_1"/>
    <property type="match status" value="1"/>
</dbReference>
<keyword evidence="3" id="KW-0808">Transferase</keyword>
<evidence type="ECO:0000313" key="4">
    <source>
        <dbReference type="Proteomes" id="UP000011912"/>
    </source>
</evidence>
<evidence type="ECO:0000313" key="3">
    <source>
        <dbReference type="EMBL" id="EKW99427.1"/>
    </source>
</evidence>
<dbReference type="InterPro" id="IPR001173">
    <property type="entry name" value="Glyco_trans_2-like"/>
</dbReference>
<sequence>MENTLVSAIITTYGRPFSLVKRAIDSVLHQTYPHIELILVDDNGKNSSLHAKLLHQVTATFGDHVKYLSNTHNQGGQFSRNRGFWESRGEFVAFLDDDDVWLPNKIATQLQFFTNQDIGLVSCWGRILNNKTGLLNHQVFSPLMKLLYFPPAQPLITFFNEQNFDWIIGVEGWRSVLLAWLAPHLQAKTAGWQHGRCQNYFYLPRQYYFQRRSLFQRYLKQLDTYVVLASDDVKTMENNFHCRVQQIVNPRTFVSPIKVHYGRNLLAVGRLEPVKGYERLLYSLAYLNQLNPEWQCEIAGTGSQAKTLTTLCQQLDLAMQVHFLGRVTEMPTVFARSSVFLLTSYWEGMPLVILEALEMGCPVVTFDIPAINDLVVDGYNGIVVPQSAGSQGFAQAIAWLLEDQQLWEKLHHNALQEATKYSLDKIISKWESLLQVESE</sequence>
<dbReference type="Gene3D" id="3.90.550.10">
    <property type="entry name" value="Spore Coat Polysaccharide Biosynthesis Protein SpsA, Chain A"/>
    <property type="match status" value="1"/>
</dbReference>
<dbReference type="InterPro" id="IPR029044">
    <property type="entry name" value="Nucleotide-diphossugar_trans"/>
</dbReference>
<comment type="caution">
    <text evidence="3">The sequence shown here is derived from an EMBL/GenBank/DDBJ whole genome shotgun (WGS) entry which is preliminary data.</text>
</comment>
<feature type="domain" description="Glycosyl transferase family 1" evidence="1">
    <location>
        <begin position="265"/>
        <end position="414"/>
    </location>
</feature>
<dbReference type="CDD" id="cd00761">
    <property type="entry name" value="Glyco_tranf_GTA_type"/>
    <property type="match status" value="1"/>
</dbReference>
<dbReference type="SUPFAM" id="SSF53448">
    <property type="entry name" value="Nucleotide-diphospho-sugar transferases"/>
    <property type="match status" value="1"/>
</dbReference>
<dbReference type="EMBL" id="ANAG01000006">
    <property type="protein sequence ID" value="EKW99427.1"/>
    <property type="molecule type" value="Genomic_DNA"/>
</dbReference>
<dbReference type="Pfam" id="PF00535">
    <property type="entry name" value="Glycos_transf_2"/>
    <property type="match status" value="1"/>
</dbReference>
<dbReference type="PANTHER" id="PTHR12526">
    <property type="entry name" value="GLYCOSYLTRANSFERASE"/>
    <property type="match status" value="1"/>
</dbReference>
<proteinExistence type="predicted"/>
<protein>
    <submittedName>
        <fullName evidence="3">Glycosyltransferase</fullName>
    </submittedName>
</protein>
<dbReference type="InterPro" id="IPR001296">
    <property type="entry name" value="Glyco_trans_1"/>
</dbReference>
<dbReference type="Proteomes" id="UP000011912">
    <property type="component" value="Unassembled WGS sequence"/>
</dbReference>
<accession>M5J780</accession>